<gene>
    <name evidence="1" type="ORF">EDD18DRAFT_1355871</name>
</gene>
<protein>
    <submittedName>
        <fullName evidence="1">Uncharacterized protein</fullName>
    </submittedName>
</protein>
<keyword evidence="2" id="KW-1185">Reference proteome</keyword>
<dbReference type="AlphaFoldDB" id="A0AA39Q356"/>
<reference evidence="1" key="1">
    <citation type="submission" date="2023-06" db="EMBL/GenBank/DDBJ databases">
        <authorList>
            <consortium name="Lawrence Berkeley National Laboratory"/>
            <person name="Ahrendt S."/>
            <person name="Sahu N."/>
            <person name="Indic B."/>
            <person name="Wong-Bajracharya J."/>
            <person name="Merenyi Z."/>
            <person name="Ke H.-M."/>
            <person name="Monk M."/>
            <person name="Kocsube S."/>
            <person name="Drula E."/>
            <person name="Lipzen A."/>
            <person name="Balint B."/>
            <person name="Henrissat B."/>
            <person name="Andreopoulos B."/>
            <person name="Martin F.M."/>
            <person name="Harder C.B."/>
            <person name="Rigling D."/>
            <person name="Ford K.L."/>
            <person name="Foster G.D."/>
            <person name="Pangilinan J."/>
            <person name="Papanicolaou A."/>
            <person name="Barry K."/>
            <person name="LaButti K."/>
            <person name="Viragh M."/>
            <person name="Koriabine M."/>
            <person name="Yan M."/>
            <person name="Riley R."/>
            <person name="Champramary S."/>
            <person name="Plett K.L."/>
            <person name="Tsai I.J."/>
            <person name="Slot J."/>
            <person name="Sipos G."/>
            <person name="Plett J."/>
            <person name="Nagy L.G."/>
            <person name="Grigoriev I.V."/>
        </authorList>
    </citation>
    <scope>NUCLEOTIDE SEQUENCE</scope>
    <source>
        <strain evidence="1">HWK02</strain>
    </source>
</reference>
<comment type="caution">
    <text evidence="1">The sequence shown here is derived from an EMBL/GenBank/DDBJ whole genome shotgun (WGS) entry which is preliminary data.</text>
</comment>
<name>A0AA39Q356_9AGAR</name>
<evidence type="ECO:0000313" key="2">
    <source>
        <dbReference type="Proteomes" id="UP001175228"/>
    </source>
</evidence>
<dbReference type="Proteomes" id="UP001175228">
    <property type="component" value="Unassembled WGS sequence"/>
</dbReference>
<dbReference type="EMBL" id="JAUEPU010000022">
    <property type="protein sequence ID" value="KAK0493958.1"/>
    <property type="molecule type" value="Genomic_DNA"/>
</dbReference>
<proteinExistence type="predicted"/>
<sequence length="228" mass="25226">MSYPQLQNHIIKDLTSLIQYLDDDHVICPNCDQHVGLGPGGLLNLRDRHISSKKCLDAAQAQDTIPKKIQSLLVGFLQPRLKLVMLTVSTPSVLQPMGIATNLKPSLVSKTAPANRATTLQVTEHEMSVSRPLNELEALLPDVLPITTDSLLNPNTGLSIFPSNPLVLDDPSIARNNLWEEVLNNVIHQAFWGKDTSQLVNMVQTESSGMHNFCRFVHYFTDKCGVDP</sequence>
<accession>A0AA39Q356</accession>
<evidence type="ECO:0000313" key="1">
    <source>
        <dbReference type="EMBL" id="KAK0493958.1"/>
    </source>
</evidence>
<organism evidence="1 2">
    <name type="scientific">Armillaria luteobubalina</name>
    <dbReference type="NCBI Taxonomy" id="153913"/>
    <lineage>
        <taxon>Eukaryota</taxon>
        <taxon>Fungi</taxon>
        <taxon>Dikarya</taxon>
        <taxon>Basidiomycota</taxon>
        <taxon>Agaricomycotina</taxon>
        <taxon>Agaricomycetes</taxon>
        <taxon>Agaricomycetidae</taxon>
        <taxon>Agaricales</taxon>
        <taxon>Marasmiineae</taxon>
        <taxon>Physalacriaceae</taxon>
        <taxon>Armillaria</taxon>
    </lineage>
</organism>